<dbReference type="PaxDb" id="65489-OBART09G06130.1"/>
<proteinExistence type="predicted"/>
<feature type="region of interest" description="Disordered" evidence="1">
    <location>
        <begin position="55"/>
        <end position="132"/>
    </location>
</feature>
<dbReference type="AlphaFoldDB" id="A0A0D3H5H4"/>
<keyword evidence="3" id="KW-1185">Reference proteome</keyword>
<feature type="compositionally biased region" description="Basic and acidic residues" evidence="1">
    <location>
        <begin position="80"/>
        <end position="92"/>
    </location>
</feature>
<reference evidence="2" key="1">
    <citation type="journal article" date="2009" name="Rice">
        <title>De Novo Next Generation Sequencing of Plant Genomes.</title>
        <authorList>
            <person name="Rounsley S."/>
            <person name="Marri P.R."/>
            <person name="Yu Y."/>
            <person name="He R."/>
            <person name="Sisneros N."/>
            <person name="Goicoechea J.L."/>
            <person name="Lee S.J."/>
            <person name="Angelova A."/>
            <person name="Kudrna D."/>
            <person name="Luo M."/>
            <person name="Affourtit J."/>
            <person name="Desany B."/>
            <person name="Knight J."/>
            <person name="Niazi F."/>
            <person name="Egholm M."/>
            <person name="Wing R.A."/>
        </authorList>
    </citation>
    <scope>NUCLEOTIDE SEQUENCE [LARGE SCALE GENOMIC DNA]</scope>
    <source>
        <strain evidence="2">cv. IRGC 105608</strain>
    </source>
</reference>
<evidence type="ECO:0000313" key="2">
    <source>
        <dbReference type="EnsemblPlants" id="OBART09G06130.1"/>
    </source>
</evidence>
<dbReference type="HOGENOM" id="CLU_1527497_0_0_1"/>
<feature type="compositionally biased region" description="Basic and acidic residues" evidence="1">
    <location>
        <begin position="118"/>
        <end position="131"/>
    </location>
</feature>
<accession>A0A0D3H5H4</accession>
<name>A0A0D3H5H4_9ORYZ</name>
<reference evidence="2" key="2">
    <citation type="submission" date="2015-03" db="UniProtKB">
        <authorList>
            <consortium name="EnsemblPlants"/>
        </authorList>
    </citation>
    <scope>IDENTIFICATION</scope>
</reference>
<dbReference type="EnsemblPlants" id="OBART09G06130.1">
    <property type="protein sequence ID" value="OBART09G06130.1"/>
    <property type="gene ID" value="OBART09G06130"/>
</dbReference>
<sequence>MTEDELRASADLGDVRRKACDAGRHGALVGGDKIRVRVRGLHDFGIRKGNHAIEIGGGETTDATTAERQHSRVAATAVAPRERERLGLERGARLGRGGGARKKRRRQRLGGGGEEANEQGRHRGWRSEESMAVRGVKVAVESRVLEAARMEWSATAECGGVNVAEGWSAWCGGSGT</sequence>
<dbReference type="Proteomes" id="UP000026960">
    <property type="component" value="Chromosome 9"/>
</dbReference>
<evidence type="ECO:0000313" key="3">
    <source>
        <dbReference type="Proteomes" id="UP000026960"/>
    </source>
</evidence>
<dbReference type="Gramene" id="OBART09G06130.1">
    <property type="protein sequence ID" value="OBART09G06130.1"/>
    <property type="gene ID" value="OBART09G06130"/>
</dbReference>
<protein>
    <submittedName>
        <fullName evidence="2">Uncharacterized protein</fullName>
    </submittedName>
</protein>
<evidence type="ECO:0000256" key="1">
    <source>
        <dbReference type="SAM" id="MobiDB-lite"/>
    </source>
</evidence>
<feature type="compositionally biased region" description="Basic residues" evidence="1">
    <location>
        <begin position="99"/>
        <end position="108"/>
    </location>
</feature>
<organism evidence="2">
    <name type="scientific">Oryza barthii</name>
    <dbReference type="NCBI Taxonomy" id="65489"/>
    <lineage>
        <taxon>Eukaryota</taxon>
        <taxon>Viridiplantae</taxon>
        <taxon>Streptophyta</taxon>
        <taxon>Embryophyta</taxon>
        <taxon>Tracheophyta</taxon>
        <taxon>Spermatophyta</taxon>
        <taxon>Magnoliopsida</taxon>
        <taxon>Liliopsida</taxon>
        <taxon>Poales</taxon>
        <taxon>Poaceae</taxon>
        <taxon>BOP clade</taxon>
        <taxon>Oryzoideae</taxon>
        <taxon>Oryzeae</taxon>
        <taxon>Oryzinae</taxon>
        <taxon>Oryza</taxon>
    </lineage>
</organism>